<feature type="region of interest" description="Disordered" evidence="1">
    <location>
        <begin position="159"/>
        <end position="255"/>
    </location>
</feature>
<feature type="compositionally biased region" description="Basic and acidic residues" evidence="1">
    <location>
        <begin position="159"/>
        <end position="190"/>
    </location>
</feature>
<accession>A0A388M111</accession>
<evidence type="ECO:0000256" key="1">
    <source>
        <dbReference type="SAM" id="MobiDB-lite"/>
    </source>
</evidence>
<feature type="compositionally biased region" description="Polar residues" evidence="1">
    <location>
        <begin position="1"/>
        <end position="14"/>
    </location>
</feature>
<comment type="caution">
    <text evidence="2">The sequence shown here is derived from an EMBL/GenBank/DDBJ whole genome shotgun (WGS) entry which is preliminary data.</text>
</comment>
<proteinExistence type="predicted"/>
<feature type="region of interest" description="Disordered" evidence="1">
    <location>
        <begin position="1"/>
        <end position="25"/>
    </location>
</feature>
<reference evidence="2 3" key="1">
    <citation type="journal article" date="2018" name="Cell">
        <title>The Chara Genome: Secondary Complexity and Implications for Plant Terrestrialization.</title>
        <authorList>
            <person name="Nishiyama T."/>
            <person name="Sakayama H."/>
            <person name="Vries J.D."/>
            <person name="Buschmann H."/>
            <person name="Saint-Marcoux D."/>
            <person name="Ullrich K.K."/>
            <person name="Haas F.B."/>
            <person name="Vanderstraeten L."/>
            <person name="Becker D."/>
            <person name="Lang D."/>
            <person name="Vosolsobe S."/>
            <person name="Rombauts S."/>
            <person name="Wilhelmsson P.K.I."/>
            <person name="Janitza P."/>
            <person name="Kern R."/>
            <person name="Heyl A."/>
            <person name="Rumpler F."/>
            <person name="Villalobos L.I.A.C."/>
            <person name="Clay J.M."/>
            <person name="Skokan R."/>
            <person name="Toyoda A."/>
            <person name="Suzuki Y."/>
            <person name="Kagoshima H."/>
            <person name="Schijlen E."/>
            <person name="Tajeshwar N."/>
            <person name="Catarino B."/>
            <person name="Hetherington A.J."/>
            <person name="Saltykova A."/>
            <person name="Bonnot C."/>
            <person name="Breuninger H."/>
            <person name="Symeonidi A."/>
            <person name="Radhakrishnan G.V."/>
            <person name="Van Nieuwerburgh F."/>
            <person name="Deforce D."/>
            <person name="Chang C."/>
            <person name="Karol K.G."/>
            <person name="Hedrich R."/>
            <person name="Ulvskov P."/>
            <person name="Glockner G."/>
            <person name="Delwiche C.F."/>
            <person name="Petrasek J."/>
            <person name="Van de Peer Y."/>
            <person name="Friml J."/>
            <person name="Beilby M."/>
            <person name="Dolan L."/>
            <person name="Kohara Y."/>
            <person name="Sugano S."/>
            <person name="Fujiyama A."/>
            <person name="Delaux P.-M."/>
            <person name="Quint M."/>
            <person name="TheiBen G."/>
            <person name="Hagemann M."/>
            <person name="Harholt J."/>
            <person name="Dunand C."/>
            <person name="Zachgo S."/>
            <person name="Langdale J."/>
            <person name="Maumus F."/>
            <person name="Straeten D.V.D."/>
            <person name="Gould S.B."/>
            <person name="Rensing S.A."/>
        </authorList>
    </citation>
    <scope>NUCLEOTIDE SEQUENCE [LARGE SCALE GENOMIC DNA]</scope>
    <source>
        <strain evidence="2 3">S276</strain>
    </source>
</reference>
<name>A0A388M111_CHABU</name>
<dbReference type="Proteomes" id="UP000265515">
    <property type="component" value="Unassembled WGS sequence"/>
</dbReference>
<feature type="region of interest" description="Disordered" evidence="1">
    <location>
        <begin position="46"/>
        <end position="79"/>
    </location>
</feature>
<sequence>MEYQNTPPATNAIAQPSPSPAPGVVPPVAYPLYPYGWVTPLVQLPPPSTWQQGAMSYPPPAREREKQGPAANAFPGPGNRAWFTREHLELIERWKNRDLLEDSKRKNEESGECSKSENTRKAKGKAKSEDGEQRLKNWMATNFGASFKKIADKLDEVDKKTKEADHERVKLMQKVAELDTGHNEDAGSNEKRKRVINANSPLPERQKSRSRSRSGGIKIRQPSILVSSDDEDKNSAPQRTKIEGEPSDRTDEPVKLDDVMKMLAIIANKVNLEDAS</sequence>
<dbReference type="AlphaFoldDB" id="A0A388M111"/>
<keyword evidence="3" id="KW-1185">Reference proteome</keyword>
<evidence type="ECO:0000313" key="2">
    <source>
        <dbReference type="EMBL" id="GBG88267.1"/>
    </source>
</evidence>
<gene>
    <name evidence="2" type="ORF">CBR_g46833</name>
</gene>
<feature type="compositionally biased region" description="Basic and acidic residues" evidence="1">
    <location>
        <begin position="95"/>
        <end position="135"/>
    </location>
</feature>
<evidence type="ECO:0000313" key="3">
    <source>
        <dbReference type="Proteomes" id="UP000265515"/>
    </source>
</evidence>
<organism evidence="2 3">
    <name type="scientific">Chara braunii</name>
    <name type="common">Braun's stonewort</name>
    <dbReference type="NCBI Taxonomy" id="69332"/>
    <lineage>
        <taxon>Eukaryota</taxon>
        <taxon>Viridiplantae</taxon>
        <taxon>Streptophyta</taxon>
        <taxon>Charophyceae</taxon>
        <taxon>Charales</taxon>
        <taxon>Characeae</taxon>
        <taxon>Chara</taxon>
    </lineage>
</organism>
<feature type="compositionally biased region" description="Basic and acidic residues" evidence="1">
    <location>
        <begin position="240"/>
        <end position="255"/>
    </location>
</feature>
<feature type="region of interest" description="Disordered" evidence="1">
    <location>
        <begin position="95"/>
        <end position="142"/>
    </location>
</feature>
<dbReference type="EMBL" id="BFEA01000661">
    <property type="protein sequence ID" value="GBG88267.1"/>
    <property type="molecule type" value="Genomic_DNA"/>
</dbReference>
<protein>
    <submittedName>
        <fullName evidence="2">Uncharacterized protein</fullName>
    </submittedName>
</protein>
<dbReference type="Gramene" id="GBG88267">
    <property type="protein sequence ID" value="GBG88267"/>
    <property type="gene ID" value="CBR_g46833"/>
</dbReference>